<accession>A0A3B0S6L5</accession>
<organism evidence="2">
    <name type="scientific">hydrothermal vent metagenome</name>
    <dbReference type="NCBI Taxonomy" id="652676"/>
    <lineage>
        <taxon>unclassified sequences</taxon>
        <taxon>metagenomes</taxon>
        <taxon>ecological metagenomes</taxon>
    </lineage>
</organism>
<sequence length="55" mass="6209">MRTKRQQDRYERTYLMIQQIKLVVSHSRETLLGDAIGGGALMIMLVGGLFLPGVF</sequence>
<feature type="transmembrane region" description="Helical" evidence="1">
    <location>
        <begin position="31"/>
        <end position="51"/>
    </location>
</feature>
<dbReference type="AlphaFoldDB" id="A0A3B0S6L5"/>
<evidence type="ECO:0000313" key="2">
    <source>
        <dbReference type="EMBL" id="VAV99532.1"/>
    </source>
</evidence>
<keyword evidence="1" id="KW-1133">Transmembrane helix</keyword>
<dbReference type="EMBL" id="UOEG01000194">
    <property type="protein sequence ID" value="VAV99532.1"/>
    <property type="molecule type" value="Genomic_DNA"/>
</dbReference>
<keyword evidence="1" id="KW-0472">Membrane</keyword>
<proteinExistence type="predicted"/>
<gene>
    <name evidence="2" type="ORF">MNBD_ALPHA07-1992</name>
</gene>
<evidence type="ECO:0000256" key="1">
    <source>
        <dbReference type="SAM" id="Phobius"/>
    </source>
</evidence>
<keyword evidence="1" id="KW-0812">Transmembrane</keyword>
<name>A0A3B0S6L5_9ZZZZ</name>
<protein>
    <submittedName>
        <fullName evidence="2">Uncharacterized protein</fullName>
    </submittedName>
</protein>
<reference evidence="2" key="1">
    <citation type="submission" date="2018-06" db="EMBL/GenBank/DDBJ databases">
        <authorList>
            <person name="Zhirakovskaya E."/>
        </authorList>
    </citation>
    <scope>NUCLEOTIDE SEQUENCE</scope>
</reference>